<feature type="domain" description="Inositol polyphosphate-related phosphatase" evidence="2">
    <location>
        <begin position="3"/>
        <end position="399"/>
    </location>
</feature>
<feature type="region of interest" description="Disordered" evidence="1">
    <location>
        <begin position="179"/>
        <end position="242"/>
    </location>
</feature>
<dbReference type="SMART" id="SM00128">
    <property type="entry name" value="IPPc"/>
    <property type="match status" value="1"/>
</dbReference>
<dbReference type="PANTHER" id="PTHR11200:SF275">
    <property type="entry name" value="LD06095P"/>
    <property type="match status" value="1"/>
</dbReference>
<dbReference type="Gene3D" id="3.60.10.10">
    <property type="entry name" value="Endonuclease/exonuclease/phosphatase"/>
    <property type="match status" value="2"/>
</dbReference>
<protein>
    <recommendedName>
        <fullName evidence="2">Inositol polyphosphate-related phosphatase domain-containing protein</fullName>
    </recommendedName>
</protein>
<sequence>MRGSTSTKKKENRKRSVFVPALDDEADSKVLQQLILERLPSYKFVVRFQRGEMRLEILVRKQCNVTVETLKVKARNTGLGVDGILNAANKGGIMAELLVGGTTRMSFCTAHLQAHEGKEHYKTRCKSVETILEGTADETTLGKGSSHNVRMDMASKSHVCFFLGDLNYRTDLLRGGGGTTPVALSQHGSTTTSSHSTTSQQQQQQPSLTPPQSIHSTSSMPAPYDRRVQKSRSKRLVSTIKKGVKKSPAAINNVIHSSIASLSDQSVGGGSFSNQSRSEEALSKEEHNDMVRSLVESEDWFELNKADELFAAIHRRDAFCGFETLPCFFPPTFKVERGAGFQYKDQRRPSYTDRILWKTVHHLEEAVQPMVYEPIVDFVTSDHKPIRGAFRVELNHHIMIRPQLAKRPSIFDGMGMSMRNMFSTRAPSSLRSGGRARDQQQHQRLINKTLHLRISNIECNIRPKAGPMDLFPDPYVSFISIPRQLVKAKVRSWSKVKGFFRLGANLQLDARTDSHGKVQRTVHGFPRTKKLSRTYNPKWLDPKDDVHLVVKQVDGKTGKPMNLGGSLLMICVFDHLPSLDDNMVGCFPVNLAHLYEQTSLQQQQGFVGGIGTSNTALHPPSSASSTMSFRRDAYQNNGTGEHMTVRRCLPTPLEEPCHSMLLKQPILKNGKQTGWIACTIDCYWMKPDDRISVGENRPLSESLLNDASSVST</sequence>
<gene>
    <name evidence="3" type="ORF">GOCE00092_LOCUS6853</name>
</gene>
<dbReference type="InterPro" id="IPR046985">
    <property type="entry name" value="IP5"/>
</dbReference>
<dbReference type="SUPFAM" id="SSF56219">
    <property type="entry name" value="DNase I-like"/>
    <property type="match status" value="1"/>
</dbReference>
<accession>A0A7S1UV41</accession>
<name>A0A7S1UV41_9STRA</name>
<dbReference type="GO" id="GO:0004439">
    <property type="term" value="F:phosphatidylinositol-4,5-bisphosphate 5-phosphatase activity"/>
    <property type="evidence" value="ECO:0007669"/>
    <property type="project" value="TreeGrafter"/>
</dbReference>
<dbReference type="AlphaFoldDB" id="A0A7S1UV41"/>
<feature type="compositionally biased region" description="Polar residues" evidence="1">
    <location>
        <begin position="264"/>
        <end position="276"/>
    </location>
</feature>
<dbReference type="GO" id="GO:0046856">
    <property type="term" value="P:phosphatidylinositol dephosphorylation"/>
    <property type="evidence" value="ECO:0007669"/>
    <property type="project" value="InterPro"/>
</dbReference>
<dbReference type="Pfam" id="PF22669">
    <property type="entry name" value="Exo_endo_phos2"/>
    <property type="match status" value="2"/>
</dbReference>
<organism evidence="3">
    <name type="scientific">Grammatophora oceanica</name>
    <dbReference type="NCBI Taxonomy" id="210454"/>
    <lineage>
        <taxon>Eukaryota</taxon>
        <taxon>Sar</taxon>
        <taxon>Stramenopiles</taxon>
        <taxon>Ochrophyta</taxon>
        <taxon>Bacillariophyta</taxon>
        <taxon>Fragilariophyceae</taxon>
        <taxon>Fragilariophycidae</taxon>
        <taxon>Rhabdonematales</taxon>
        <taxon>Grammatophoraceae</taxon>
        <taxon>Grammatophora</taxon>
    </lineage>
</organism>
<dbReference type="InterPro" id="IPR000300">
    <property type="entry name" value="IPPc"/>
</dbReference>
<evidence type="ECO:0000259" key="2">
    <source>
        <dbReference type="SMART" id="SM00128"/>
    </source>
</evidence>
<feature type="compositionally biased region" description="Basic and acidic residues" evidence="1">
    <location>
        <begin position="277"/>
        <end position="287"/>
    </location>
</feature>
<reference evidence="3" key="1">
    <citation type="submission" date="2021-01" db="EMBL/GenBank/DDBJ databases">
        <authorList>
            <person name="Corre E."/>
            <person name="Pelletier E."/>
            <person name="Niang G."/>
            <person name="Scheremetjew M."/>
            <person name="Finn R."/>
            <person name="Kale V."/>
            <person name="Holt S."/>
            <person name="Cochrane G."/>
            <person name="Meng A."/>
            <person name="Brown T."/>
            <person name="Cohen L."/>
        </authorList>
    </citation>
    <scope>NUCLEOTIDE SEQUENCE</scope>
    <source>
        <strain evidence="3">CCMP 410</strain>
    </source>
</reference>
<feature type="region of interest" description="Disordered" evidence="1">
    <location>
        <begin position="264"/>
        <end position="287"/>
    </location>
</feature>
<proteinExistence type="predicted"/>
<dbReference type="InterPro" id="IPR036691">
    <property type="entry name" value="Endo/exonu/phosph_ase_sf"/>
</dbReference>
<evidence type="ECO:0000313" key="3">
    <source>
        <dbReference type="EMBL" id="CAD9277944.1"/>
    </source>
</evidence>
<dbReference type="EMBL" id="HBGK01013210">
    <property type="protein sequence ID" value="CAD9277944.1"/>
    <property type="molecule type" value="Transcribed_RNA"/>
</dbReference>
<dbReference type="PANTHER" id="PTHR11200">
    <property type="entry name" value="INOSITOL 5-PHOSPHATASE"/>
    <property type="match status" value="1"/>
</dbReference>
<evidence type="ECO:0000256" key="1">
    <source>
        <dbReference type="SAM" id="MobiDB-lite"/>
    </source>
</evidence>
<feature type="compositionally biased region" description="Low complexity" evidence="1">
    <location>
        <begin position="184"/>
        <end position="213"/>
    </location>
</feature>